<keyword evidence="3" id="KW-1185">Reference proteome</keyword>
<gene>
    <name evidence="2" type="ORF">GCM10010384_54090</name>
</gene>
<organism evidence="2 3">
    <name type="scientific">Streptomyces djakartensis</name>
    <dbReference type="NCBI Taxonomy" id="68193"/>
    <lineage>
        <taxon>Bacteria</taxon>
        <taxon>Bacillati</taxon>
        <taxon>Actinomycetota</taxon>
        <taxon>Actinomycetes</taxon>
        <taxon>Kitasatosporales</taxon>
        <taxon>Streptomycetaceae</taxon>
        <taxon>Streptomyces</taxon>
    </lineage>
</organism>
<accession>A0ABQ3A7W0</accession>
<dbReference type="InterPro" id="IPR025359">
    <property type="entry name" value="SduA_C"/>
</dbReference>
<dbReference type="EMBL" id="BMWE01000018">
    <property type="protein sequence ID" value="GGY40258.1"/>
    <property type="molecule type" value="Genomic_DNA"/>
</dbReference>
<dbReference type="Proteomes" id="UP000653308">
    <property type="component" value="Unassembled WGS sequence"/>
</dbReference>
<protein>
    <recommendedName>
        <fullName evidence="1">Shedu protein SduA C-terminal domain-containing protein</fullName>
    </recommendedName>
</protein>
<comment type="caution">
    <text evidence="2">The sequence shown here is derived from an EMBL/GenBank/DDBJ whole genome shotgun (WGS) entry which is preliminary data.</text>
</comment>
<reference evidence="3" key="1">
    <citation type="journal article" date="2019" name="Int. J. Syst. Evol. Microbiol.">
        <title>The Global Catalogue of Microorganisms (GCM) 10K type strain sequencing project: providing services to taxonomists for standard genome sequencing and annotation.</title>
        <authorList>
            <consortium name="The Broad Institute Genomics Platform"/>
            <consortium name="The Broad Institute Genome Sequencing Center for Infectious Disease"/>
            <person name="Wu L."/>
            <person name="Ma J."/>
        </authorList>
    </citation>
    <scope>NUCLEOTIDE SEQUENCE [LARGE SCALE GENOMIC DNA]</scope>
    <source>
        <strain evidence="3">JCM 4957</strain>
    </source>
</reference>
<sequence length="456" mass="51696">MAMVSPSQVIEYLERYIDYYQKEYARFTAPPPKGGGYPRILSSPYIDGGDLDCYLARDGAVILSEVDPPHEWYIAGGPAFVVDTERTQTPPWVLVRQKALGLEASTPKGLYRLALPRVPEQVWSGQLGSPEKTVSRVVNANRITVYKYRHDWQELIRRLTFGAFELALDLHLPAKVADYWRTRRIHNLGFLTADRNNRRFVRYGELLRHVDQAAWEPRSAWARAHVDLRMHFTHAVADAGNGLGAIEIPHEQVPIGRFADRLTALELATSELEKLLRLPDAPESVFHELLVRSPVLLDAYGDVESKPRWRYPPGESPTGKSYVEPDFVIARQNQTYRLVEIERPDHQFATRGPGHPTAAVTHAAFQIGEWKDYINHHYDKLKKTYPNIAGNISTAIVISRSQQKQFGTTGANRYISVARQQLGVDEILTWDDLLERAKTMVRQLTSLSDSIHVGSG</sequence>
<proteinExistence type="predicted"/>
<evidence type="ECO:0000313" key="2">
    <source>
        <dbReference type="EMBL" id="GGY40258.1"/>
    </source>
</evidence>
<evidence type="ECO:0000259" key="1">
    <source>
        <dbReference type="Pfam" id="PF14082"/>
    </source>
</evidence>
<name>A0ABQ3A7W0_9ACTN</name>
<dbReference type="Pfam" id="PF14082">
    <property type="entry name" value="SduA_C"/>
    <property type="match status" value="1"/>
</dbReference>
<feature type="domain" description="Shedu protein SduA C-terminal" evidence="1">
    <location>
        <begin position="281"/>
        <end position="434"/>
    </location>
</feature>
<dbReference type="RefSeq" id="WP_190200551.1">
    <property type="nucleotide sequence ID" value="NZ_BMWE01000018.1"/>
</dbReference>
<evidence type="ECO:0000313" key="3">
    <source>
        <dbReference type="Proteomes" id="UP000653308"/>
    </source>
</evidence>